<comment type="caution">
    <text evidence="1">The sequence shown here is derived from an EMBL/GenBank/DDBJ whole genome shotgun (WGS) entry which is preliminary data.</text>
</comment>
<dbReference type="SFLD" id="SFLDS00003">
    <property type="entry name" value="Haloacid_Dehalogenase"/>
    <property type="match status" value="1"/>
</dbReference>
<name>A0A919BGY9_9GAMM</name>
<dbReference type="AlphaFoldDB" id="A0A919BGY9"/>
<dbReference type="InterPro" id="IPR036412">
    <property type="entry name" value="HAD-like_sf"/>
</dbReference>
<keyword evidence="2" id="KW-1185">Reference proteome</keyword>
<dbReference type="Gene3D" id="1.10.150.240">
    <property type="entry name" value="Putative phosphatase, domain 2"/>
    <property type="match status" value="1"/>
</dbReference>
<dbReference type="GO" id="GO:0005829">
    <property type="term" value="C:cytosol"/>
    <property type="evidence" value="ECO:0007669"/>
    <property type="project" value="TreeGrafter"/>
</dbReference>
<reference evidence="1" key="2">
    <citation type="submission" date="2020-09" db="EMBL/GenBank/DDBJ databases">
        <authorList>
            <person name="Sun Q."/>
            <person name="Kim S."/>
        </authorList>
    </citation>
    <scope>NUCLEOTIDE SEQUENCE</scope>
    <source>
        <strain evidence="1">KCTC 42731</strain>
    </source>
</reference>
<dbReference type="GO" id="GO:0006281">
    <property type="term" value="P:DNA repair"/>
    <property type="evidence" value="ECO:0007669"/>
    <property type="project" value="TreeGrafter"/>
</dbReference>
<organism evidence="1 2">
    <name type="scientific">Thalassotalea marina</name>
    <dbReference type="NCBI Taxonomy" id="1673741"/>
    <lineage>
        <taxon>Bacteria</taxon>
        <taxon>Pseudomonadati</taxon>
        <taxon>Pseudomonadota</taxon>
        <taxon>Gammaproteobacteria</taxon>
        <taxon>Alteromonadales</taxon>
        <taxon>Colwelliaceae</taxon>
        <taxon>Thalassotalea</taxon>
    </lineage>
</organism>
<evidence type="ECO:0000313" key="2">
    <source>
        <dbReference type="Proteomes" id="UP000623842"/>
    </source>
</evidence>
<dbReference type="InterPro" id="IPR050155">
    <property type="entry name" value="HAD-like_hydrolase_sf"/>
</dbReference>
<dbReference type="SUPFAM" id="SSF56784">
    <property type="entry name" value="HAD-like"/>
    <property type="match status" value="1"/>
</dbReference>
<dbReference type="Gene3D" id="3.40.50.1000">
    <property type="entry name" value="HAD superfamily/HAD-like"/>
    <property type="match status" value="1"/>
</dbReference>
<dbReference type="SFLD" id="SFLDG01129">
    <property type="entry name" value="C1.5:_HAD__Beta-PGM__Phosphata"/>
    <property type="match status" value="1"/>
</dbReference>
<gene>
    <name evidence="1" type="ORF">GCM10017161_18360</name>
</gene>
<accession>A0A919BGY9</accession>
<sequence length="215" mass="23918">MKHYKLVIFDWDGTVMDSIDRIVSAMRSAALDVGCDVPAKDAVRNIIGLSLPVAIETLFPKSDQAQVLALKESYKHHYVNVDQTPTPIFDYAIELFQSLKQQGKELAVATGKARDGLERVWQETNTGVYFTSSRCAYECESKPHPQMLEQIMTELNVLPADTLMIGDTTYDLEMAQQAGVDSIGVTFGVHNEVQLKAFSPKAIISCYTELIKLLV</sequence>
<dbReference type="InterPro" id="IPR023198">
    <property type="entry name" value="PGP-like_dom2"/>
</dbReference>
<reference evidence="1" key="1">
    <citation type="journal article" date="2014" name="Int. J. Syst. Evol. Microbiol.">
        <title>Complete genome sequence of Corynebacterium casei LMG S-19264T (=DSM 44701T), isolated from a smear-ripened cheese.</title>
        <authorList>
            <consortium name="US DOE Joint Genome Institute (JGI-PGF)"/>
            <person name="Walter F."/>
            <person name="Albersmeier A."/>
            <person name="Kalinowski J."/>
            <person name="Ruckert C."/>
        </authorList>
    </citation>
    <scope>NUCLEOTIDE SEQUENCE</scope>
    <source>
        <strain evidence="1">KCTC 42731</strain>
    </source>
</reference>
<dbReference type="Proteomes" id="UP000623842">
    <property type="component" value="Unassembled WGS sequence"/>
</dbReference>
<dbReference type="InterPro" id="IPR023214">
    <property type="entry name" value="HAD_sf"/>
</dbReference>
<evidence type="ECO:0000313" key="1">
    <source>
        <dbReference type="EMBL" id="GHF90923.1"/>
    </source>
</evidence>
<dbReference type="RefSeq" id="WP_189769592.1">
    <property type="nucleotide sequence ID" value="NZ_BNCK01000004.1"/>
</dbReference>
<dbReference type="GO" id="GO:0008967">
    <property type="term" value="F:phosphoglycolate phosphatase activity"/>
    <property type="evidence" value="ECO:0007669"/>
    <property type="project" value="TreeGrafter"/>
</dbReference>
<dbReference type="InterPro" id="IPR006439">
    <property type="entry name" value="HAD-SF_hydro_IA"/>
</dbReference>
<dbReference type="InterPro" id="IPR041492">
    <property type="entry name" value="HAD_2"/>
</dbReference>
<dbReference type="PANTHER" id="PTHR43434:SF24">
    <property type="entry name" value="HYDROLASE-RELATED"/>
    <property type="match status" value="1"/>
</dbReference>
<dbReference type="NCBIfam" id="TIGR01549">
    <property type="entry name" value="HAD-SF-IA-v1"/>
    <property type="match status" value="1"/>
</dbReference>
<proteinExistence type="predicted"/>
<dbReference type="PANTHER" id="PTHR43434">
    <property type="entry name" value="PHOSPHOGLYCOLATE PHOSPHATASE"/>
    <property type="match status" value="1"/>
</dbReference>
<protein>
    <submittedName>
        <fullName evidence="1">Haloacid dehalogenase</fullName>
    </submittedName>
</protein>
<dbReference type="EMBL" id="BNCK01000004">
    <property type="protein sequence ID" value="GHF90923.1"/>
    <property type="molecule type" value="Genomic_DNA"/>
</dbReference>
<dbReference type="Pfam" id="PF13419">
    <property type="entry name" value="HAD_2"/>
    <property type="match status" value="1"/>
</dbReference>